<gene>
    <name evidence="3" type="ORF">HUE58_04665</name>
</gene>
<dbReference type="EMBL" id="CP054490">
    <property type="protein sequence ID" value="QKQ24418.1"/>
    <property type="molecule type" value="Genomic_DNA"/>
</dbReference>
<evidence type="ECO:0000256" key="1">
    <source>
        <dbReference type="SAM" id="Phobius"/>
    </source>
</evidence>
<name>A0A6N0HPZ6_9GAMM</name>
<dbReference type="Gene3D" id="3.40.250.10">
    <property type="entry name" value="Rhodanese-like domain"/>
    <property type="match status" value="1"/>
</dbReference>
<dbReference type="Pfam" id="PF00581">
    <property type="entry name" value="Rhodanese"/>
    <property type="match status" value="1"/>
</dbReference>
<dbReference type="SMART" id="SM00450">
    <property type="entry name" value="RHOD"/>
    <property type="match status" value="1"/>
</dbReference>
<evidence type="ECO:0000313" key="4">
    <source>
        <dbReference type="Proteomes" id="UP000509429"/>
    </source>
</evidence>
<dbReference type="KEGG" id="reo:HUE58_04665"/>
<dbReference type="CDD" id="cd00158">
    <property type="entry name" value="RHOD"/>
    <property type="match status" value="1"/>
</dbReference>
<accession>A0A6N0HPZ6</accession>
<dbReference type="InterPro" id="IPR050229">
    <property type="entry name" value="GlpE_sulfurtransferase"/>
</dbReference>
<dbReference type="PANTHER" id="PTHR43031">
    <property type="entry name" value="FAD-DEPENDENT OXIDOREDUCTASE"/>
    <property type="match status" value="1"/>
</dbReference>
<sequence length="139" mass="15706">MEILGFLFADEQMFTTITLILLIALLVGNIVFDKLKKYEDIDTNGAVTLMDSSDLILLDVREEKERKTGYIDDDIHIPLASVKGKLSSLDKRKKILVYCRNGSRSAHIAGLLTRNEFENVYSLKGGFQAWKKAKLPIKT</sequence>
<dbReference type="InterPro" id="IPR036873">
    <property type="entry name" value="Rhodanese-like_dom_sf"/>
</dbReference>
<keyword evidence="4" id="KW-1185">Reference proteome</keyword>
<reference evidence="3 4" key="1">
    <citation type="submission" date="2020-05" db="EMBL/GenBank/DDBJ databases">
        <title>Horizontal transmission and recombination maintain forever young bacterial symbiont genomes.</title>
        <authorList>
            <person name="Russell S.L."/>
            <person name="Pepper-Tunick E."/>
            <person name="Svedberg J."/>
            <person name="Byrne A."/>
            <person name="Ruelas Castillo J."/>
            <person name="Vollmers C."/>
            <person name="Beinart R.A."/>
            <person name="Corbett-Detig R."/>
        </authorList>
    </citation>
    <scope>NUCLEOTIDE SEQUENCE [LARGE SCALE GENOMIC DNA]</scope>
    <source>
        <strain evidence="3">JDF_Ridge</strain>
    </source>
</reference>
<organism evidence="3 4">
    <name type="scientific">Candidatus Ruthia endofausta</name>
    <dbReference type="NCBI Taxonomy" id="2738852"/>
    <lineage>
        <taxon>Bacteria</taxon>
        <taxon>Pseudomonadati</taxon>
        <taxon>Pseudomonadota</taxon>
        <taxon>Gammaproteobacteria</taxon>
        <taxon>Candidatus Pseudothioglobaceae</taxon>
        <taxon>Candidatus Ruthturnera</taxon>
    </lineage>
</organism>
<dbReference type="AlphaFoldDB" id="A0A6N0HPZ6"/>
<feature type="transmembrane region" description="Helical" evidence="1">
    <location>
        <begin position="12"/>
        <end position="32"/>
    </location>
</feature>
<keyword evidence="1" id="KW-0812">Transmembrane</keyword>
<protein>
    <submittedName>
        <fullName evidence="3">Rhodanese-like domain-containing protein</fullName>
    </submittedName>
</protein>
<keyword evidence="1" id="KW-0472">Membrane</keyword>
<dbReference type="PANTHER" id="PTHR43031:SF1">
    <property type="entry name" value="PYRIDINE NUCLEOTIDE-DISULPHIDE OXIDOREDUCTASE"/>
    <property type="match status" value="1"/>
</dbReference>
<dbReference type="SUPFAM" id="SSF52821">
    <property type="entry name" value="Rhodanese/Cell cycle control phosphatase"/>
    <property type="match status" value="1"/>
</dbReference>
<dbReference type="RefSeq" id="WP_174605855.1">
    <property type="nucleotide sequence ID" value="NZ_CP054490.1"/>
</dbReference>
<keyword evidence="1" id="KW-1133">Transmembrane helix</keyword>
<evidence type="ECO:0000313" key="3">
    <source>
        <dbReference type="EMBL" id="QKQ24418.1"/>
    </source>
</evidence>
<evidence type="ECO:0000259" key="2">
    <source>
        <dbReference type="PROSITE" id="PS50206"/>
    </source>
</evidence>
<dbReference type="PROSITE" id="PS50206">
    <property type="entry name" value="RHODANESE_3"/>
    <property type="match status" value="1"/>
</dbReference>
<dbReference type="Proteomes" id="UP000509429">
    <property type="component" value="Chromosome"/>
</dbReference>
<dbReference type="InterPro" id="IPR001763">
    <property type="entry name" value="Rhodanese-like_dom"/>
</dbReference>
<proteinExistence type="predicted"/>
<feature type="domain" description="Rhodanese" evidence="2">
    <location>
        <begin position="51"/>
        <end position="139"/>
    </location>
</feature>